<dbReference type="SUPFAM" id="SSF49313">
    <property type="entry name" value="Cadherin-like"/>
    <property type="match status" value="4"/>
</dbReference>
<keyword evidence="6" id="KW-0106">Calcium</keyword>
<evidence type="ECO:0000256" key="3">
    <source>
        <dbReference type="ARBA" id="ARBA00022989"/>
    </source>
</evidence>
<dbReference type="CDD" id="cd11304">
    <property type="entry name" value="Cadherin_repeat"/>
    <property type="match status" value="3"/>
</dbReference>
<dbReference type="EMBL" id="WNYA01000007">
    <property type="protein sequence ID" value="KAG8563956.1"/>
    <property type="molecule type" value="Genomic_DNA"/>
</dbReference>
<feature type="compositionally biased region" description="Acidic residues" evidence="7">
    <location>
        <begin position="901"/>
        <end position="929"/>
    </location>
</feature>
<evidence type="ECO:0000256" key="8">
    <source>
        <dbReference type="SAM" id="Phobius"/>
    </source>
</evidence>
<evidence type="ECO:0000313" key="12">
    <source>
        <dbReference type="Proteomes" id="UP000824782"/>
    </source>
</evidence>
<feature type="domain" description="Cadherin" evidence="10">
    <location>
        <begin position="30"/>
        <end position="112"/>
    </location>
</feature>
<dbReference type="PRINTS" id="PR00205">
    <property type="entry name" value="CADHERIN"/>
</dbReference>
<feature type="chain" id="PRO_5043697896" description="Cadherin domain-containing protein" evidence="9">
    <location>
        <begin position="20"/>
        <end position="946"/>
    </location>
</feature>
<evidence type="ECO:0000256" key="5">
    <source>
        <dbReference type="ARBA" id="ARBA00023180"/>
    </source>
</evidence>
<dbReference type="PROSITE" id="PS50268">
    <property type="entry name" value="CADHERIN_2"/>
    <property type="match status" value="4"/>
</dbReference>
<comment type="subcellular location">
    <subcellularLocation>
        <location evidence="1">Membrane</location>
        <topology evidence="1">Single-pass membrane protein</topology>
    </subcellularLocation>
</comment>
<evidence type="ECO:0000259" key="10">
    <source>
        <dbReference type="PROSITE" id="PS50268"/>
    </source>
</evidence>
<evidence type="ECO:0000256" key="7">
    <source>
        <dbReference type="SAM" id="MobiDB-lite"/>
    </source>
</evidence>
<keyword evidence="3 8" id="KW-1133">Transmembrane helix</keyword>
<dbReference type="InterPro" id="IPR015919">
    <property type="entry name" value="Cadherin-like_sf"/>
</dbReference>
<protein>
    <recommendedName>
        <fullName evidence="10">Cadherin domain-containing protein</fullName>
    </recommendedName>
</protein>
<organism evidence="11 12">
    <name type="scientific">Engystomops pustulosus</name>
    <name type="common">Tungara frog</name>
    <name type="synonym">Physalaemus pustulosus</name>
    <dbReference type="NCBI Taxonomy" id="76066"/>
    <lineage>
        <taxon>Eukaryota</taxon>
        <taxon>Metazoa</taxon>
        <taxon>Chordata</taxon>
        <taxon>Craniata</taxon>
        <taxon>Vertebrata</taxon>
        <taxon>Euteleostomi</taxon>
        <taxon>Amphibia</taxon>
        <taxon>Batrachia</taxon>
        <taxon>Anura</taxon>
        <taxon>Neobatrachia</taxon>
        <taxon>Hyloidea</taxon>
        <taxon>Leptodactylidae</taxon>
        <taxon>Leiuperinae</taxon>
        <taxon>Engystomops</taxon>
    </lineage>
</organism>
<dbReference type="PANTHER" id="PTHR24028">
    <property type="entry name" value="CADHERIN-87A"/>
    <property type="match status" value="1"/>
</dbReference>
<dbReference type="AlphaFoldDB" id="A0AAV7AQX2"/>
<evidence type="ECO:0000256" key="1">
    <source>
        <dbReference type="ARBA" id="ARBA00004167"/>
    </source>
</evidence>
<keyword evidence="2 8" id="KW-0812">Transmembrane</keyword>
<keyword evidence="4 8" id="KW-0472">Membrane</keyword>
<dbReference type="PANTHER" id="PTHR24028:SF328">
    <property type="entry name" value="CADHERIN-3"/>
    <property type="match status" value="1"/>
</dbReference>
<feature type="signal peptide" evidence="9">
    <location>
        <begin position="1"/>
        <end position="19"/>
    </location>
</feature>
<dbReference type="SMART" id="SM00112">
    <property type="entry name" value="CA"/>
    <property type="match status" value="4"/>
</dbReference>
<feature type="transmembrane region" description="Helical" evidence="8">
    <location>
        <begin position="730"/>
        <end position="753"/>
    </location>
</feature>
<dbReference type="GO" id="GO:0005509">
    <property type="term" value="F:calcium ion binding"/>
    <property type="evidence" value="ECO:0007669"/>
    <property type="project" value="UniProtKB-UniRule"/>
</dbReference>
<dbReference type="GO" id="GO:0007156">
    <property type="term" value="P:homophilic cell adhesion via plasma membrane adhesion molecules"/>
    <property type="evidence" value="ECO:0007669"/>
    <property type="project" value="InterPro"/>
</dbReference>
<accession>A0AAV7AQX2</accession>
<feature type="region of interest" description="Disordered" evidence="7">
    <location>
        <begin position="445"/>
        <end position="718"/>
    </location>
</feature>
<feature type="compositionally biased region" description="Polar residues" evidence="7">
    <location>
        <begin position="933"/>
        <end position="946"/>
    </location>
</feature>
<evidence type="ECO:0000256" key="9">
    <source>
        <dbReference type="SAM" id="SignalP"/>
    </source>
</evidence>
<evidence type="ECO:0000256" key="6">
    <source>
        <dbReference type="PROSITE-ProRule" id="PRU00043"/>
    </source>
</evidence>
<reference evidence="11" key="1">
    <citation type="thesis" date="2020" institute="ProQuest LLC" country="789 East Eisenhower Parkway, Ann Arbor, MI, USA">
        <title>Comparative Genomics and Chromosome Evolution.</title>
        <authorList>
            <person name="Mudd A.B."/>
        </authorList>
    </citation>
    <scope>NUCLEOTIDE SEQUENCE</scope>
    <source>
        <strain evidence="11">237g6f4</strain>
        <tissue evidence="11">Blood</tissue>
    </source>
</reference>
<dbReference type="Gene3D" id="2.60.40.60">
    <property type="entry name" value="Cadherins"/>
    <property type="match status" value="4"/>
</dbReference>
<feature type="domain" description="Cadherin" evidence="10">
    <location>
        <begin position="113"/>
        <end position="222"/>
    </location>
</feature>
<keyword evidence="5" id="KW-0325">Glycoprotein</keyword>
<evidence type="ECO:0000256" key="4">
    <source>
        <dbReference type="ARBA" id="ARBA00023136"/>
    </source>
</evidence>
<feature type="compositionally biased region" description="Low complexity" evidence="7">
    <location>
        <begin position="445"/>
        <end position="712"/>
    </location>
</feature>
<feature type="region of interest" description="Disordered" evidence="7">
    <location>
        <begin position="897"/>
        <end position="946"/>
    </location>
</feature>
<comment type="caution">
    <text evidence="11">The sequence shown here is derived from an EMBL/GenBank/DDBJ whole genome shotgun (WGS) entry which is preliminary data.</text>
</comment>
<keyword evidence="9" id="KW-0732">Signal</keyword>
<sequence>MGPLFALCILFLIPVGCLSQGCRSENQTPAIREDAEPGTVVTPLIIEPDHEAEVNTPKFEINGTNLILTEKLDYEKEKLTSVIILCRRNGTPVTGQTIYVEIINVNDNAPVFKQSIYNFTVLESHPVNSPIGTLIEAEDADGDTLYYELVGDNMNALGYLRLSSPTLPQLLLSKSLDYDLDPHLWLNITARDTQNPADHPSFTATTSISITIMDADDKPPFFQPCTAMGTKICINNGYRSMVNRSETAVGPLQLIPGPLYAVDGDYGINDPVAYTIISGNVNNAFNISDTTGNITMNKAIDSLGTILLQVMAYQTNDILKNSITNVQIDVKEKNNFPPRFPEANYYGTISSISGIGSFVLDSSDQTKQLLVFASDADFPDGYNPAVTYKIENSTDFRILRDGYILSNSVFTAPGTAVLLVNATDSTTSESTTTIVTIEITPAPTTTTTTTTSTTITTVTSTTTAPTPSTGTTTTTTPGTGTTTTTTPSTGTTPTIPPGTGTTTTTTPSTGTTTTTTPGTGTTTTTTPSTGTTTTTTPGTGTTTTTTPSTGTTTTTTPGTGTTTTTTPSTGTTTTTTPGTSTTTTTTPSTGTTTTTTPGTGTTTTTSPSTGTTTSATPAKGTTPTPGTTTTTTTGTGTTTTITPYTGTMTSTTPGTGTTRAPSTQTTGSTTPKIGTITITTPSTHTTTSNTPGTGTTTTTTSSAQTSTRNTTGTGSGEASANAAYYTATDMAILGATLGSVLALCLVGLAFFIYKQYGNTITSSSVSFASTFVSSITISGAASSLNHTDLNSGGSGDRIDKLISEEDNMSIAPPSISEPDTAGYIEEVSSGNNLMAAAAVSPVLFTAAPAESQPLAEPDGESDSDDKKMKSILTKDLKENAGYKAVWFREDAAPEVMVIEDTNVEANEDSEEEFNNEQGDEDEEEDEEDLNPTFAPTNNDSSNLSML</sequence>
<proteinExistence type="predicted"/>
<evidence type="ECO:0000256" key="2">
    <source>
        <dbReference type="ARBA" id="ARBA00022692"/>
    </source>
</evidence>
<feature type="domain" description="Cadherin" evidence="10">
    <location>
        <begin position="341"/>
        <end position="467"/>
    </location>
</feature>
<dbReference type="InterPro" id="IPR002126">
    <property type="entry name" value="Cadherin-like_dom"/>
</dbReference>
<name>A0AAV7AQX2_ENGPU</name>
<feature type="domain" description="Cadherin" evidence="10">
    <location>
        <begin position="259"/>
        <end position="340"/>
    </location>
</feature>
<dbReference type="InterPro" id="IPR050174">
    <property type="entry name" value="Protocadherin/Cadherin-CA"/>
</dbReference>
<dbReference type="Proteomes" id="UP000824782">
    <property type="component" value="Unassembled WGS sequence"/>
</dbReference>
<gene>
    <name evidence="11" type="ORF">GDO81_016270</name>
</gene>
<dbReference type="GO" id="GO:0005886">
    <property type="term" value="C:plasma membrane"/>
    <property type="evidence" value="ECO:0007669"/>
    <property type="project" value="TreeGrafter"/>
</dbReference>
<keyword evidence="12" id="KW-1185">Reference proteome</keyword>
<evidence type="ECO:0000313" key="11">
    <source>
        <dbReference type="EMBL" id="KAG8563956.1"/>
    </source>
</evidence>